<dbReference type="Gene3D" id="3.30.530.20">
    <property type="match status" value="1"/>
</dbReference>
<evidence type="ECO:0000259" key="1">
    <source>
        <dbReference type="SMART" id="SM01037"/>
    </source>
</evidence>
<protein>
    <submittedName>
        <fullName evidence="3">Uncharacterized protein At1g24010-like</fullName>
    </submittedName>
</protein>
<dbReference type="InterPro" id="IPR000916">
    <property type="entry name" value="Bet_v_I/MLP"/>
</dbReference>
<reference evidence="3" key="2">
    <citation type="submission" date="2025-08" db="UniProtKB">
        <authorList>
            <consortium name="RefSeq"/>
        </authorList>
    </citation>
    <scope>IDENTIFICATION</scope>
    <source>
        <tissue evidence="3">Leaf</tissue>
    </source>
</reference>
<evidence type="ECO:0000313" key="2">
    <source>
        <dbReference type="Proteomes" id="UP000694864"/>
    </source>
</evidence>
<gene>
    <name evidence="3" type="primary">LOC104759392</name>
</gene>
<keyword evidence="2" id="KW-1185">Reference proteome</keyword>
<feature type="domain" description="Bet v I/Major latex protein" evidence="1">
    <location>
        <begin position="2"/>
        <end position="140"/>
    </location>
</feature>
<dbReference type="InterPro" id="IPR023393">
    <property type="entry name" value="START-like_dom_sf"/>
</dbReference>
<dbReference type="GeneID" id="104759392"/>
<name>A0ABM0X4Q4_CAMSA</name>
<dbReference type="SMART" id="SM01037">
    <property type="entry name" value="Bet_v_1"/>
    <property type="match status" value="1"/>
</dbReference>
<reference evidence="2" key="1">
    <citation type="journal article" date="2014" name="Nat. Commun.">
        <title>The emerging biofuel crop Camelina sativa retains a highly undifferentiated hexaploid genome structure.</title>
        <authorList>
            <person name="Kagale S."/>
            <person name="Koh C."/>
            <person name="Nixon J."/>
            <person name="Bollina V."/>
            <person name="Clarke W.E."/>
            <person name="Tuteja R."/>
            <person name="Spillane C."/>
            <person name="Robinson S.J."/>
            <person name="Links M.G."/>
            <person name="Clarke C."/>
            <person name="Higgins E.E."/>
            <person name="Huebert T."/>
            <person name="Sharpe A.G."/>
            <person name="Parkin I.A."/>
        </authorList>
    </citation>
    <scope>NUCLEOTIDE SEQUENCE [LARGE SCALE GENOMIC DNA]</scope>
    <source>
        <strain evidence="2">cv. DH55</strain>
    </source>
</reference>
<organism evidence="2 3">
    <name type="scientific">Camelina sativa</name>
    <name type="common">False flax</name>
    <name type="synonym">Myagrum sativum</name>
    <dbReference type="NCBI Taxonomy" id="90675"/>
    <lineage>
        <taxon>Eukaryota</taxon>
        <taxon>Viridiplantae</taxon>
        <taxon>Streptophyta</taxon>
        <taxon>Embryophyta</taxon>
        <taxon>Tracheophyta</taxon>
        <taxon>Spermatophyta</taxon>
        <taxon>Magnoliopsida</taxon>
        <taxon>eudicotyledons</taxon>
        <taxon>Gunneridae</taxon>
        <taxon>Pentapetalae</taxon>
        <taxon>rosids</taxon>
        <taxon>malvids</taxon>
        <taxon>Brassicales</taxon>
        <taxon>Brassicaceae</taxon>
        <taxon>Camelineae</taxon>
        <taxon>Camelina</taxon>
    </lineage>
</organism>
<evidence type="ECO:0000313" key="3">
    <source>
        <dbReference type="RefSeq" id="XP_010480626.1"/>
    </source>
</evidence>
<dbReference type="Proteomes" id="UP000694864">
    <property type="component" value="Chromosome 17"/>
</dbReference>
<proteinExistence type="predicted"/>
<sequence>MAPKGTSSVNFDVKSPASLFFQDFMVKTKFPKEGHAELEIDNVAGTGKRRKRYKMSRFQITKEWYKTIRESVPNDEVWQNPDCFKKLEGTMTVIVKEDGNGAHGVWTVDYEKTRGDLDDPRFIIKTCVKFFKVMDENLTS</sequence>
<dbReference type="RefSeq" id="XP_010480626.1">
    <property type="nucleotide sequence ID" value="XM_010482324.2"/>
</dbReference>
<accession>A0ABM0X4Q4</accession>
<dbReference type="SUPFAM" id="SSF55961">
    <property type="entry name" value="Bet v1-like"/>
    <property type="match status" value="1"/>
</dbReference>